<dbReference type="AlphaFoldDB" id="A0A9P5AMZ3"/>
<proteinExistence type="predicted"/>
<dbReference type="Proteomes" id="UP000730481">
    <property type="component" value="Unassembled WGS sequence"/>
</dbReference>
<accession>A0A9P5AMZ3</accession>
<feature type="chain" id="PRO_5040418921" evidence="1">
    <location>
        <begin position="19"/>
        <end position="216"/>
    </location>
</feature>
<feature type="signal peptide" evidence="1">
    <location>
        <begin position="1"/>
        <end position="18"/>
    </location>
</feature>
<evidence type="ECO:0000313" key="3">
    <source>
        <dbReference type="Proteomes" id="UP000730481"/>
    </source>
</evidence>
<gene>
    <name evidence="2" type="ORF">FBEOM_4514</name>
</gene>
<sequence>MVALKLFISLGAIYGALANPTKPSEVESDDEKLGYYTYNKDPETGRPMREYLPTPLRHEWWCRDGKGAKDEHLVEAVEIFDALYGKEPLRLKPSSIAVAVCYGYYFAWKNDAGVPLTENVANRRKMQAVHLPKGKGSRCSADMRSNLRSRRDTYMFGKVKDFGWLDRQDFWALAQRDIRHCGIRPKQEFAGGSLLPKVPVYWKDPRKADKEYEHED</sequence>
<organism evidence="2 3">
    <name type="scientific">Fusarium beomiforme</name>
    <dbReference type="NCBI Taxonomy" id="44412"/>
    <lineage>
        <taxon>Eukaryota</taxon>
        <taxon>Fungi</taxon>
        <taxon>Dikarya</taxon>
        <taxon>Ascomycota</taxon>
        <taxon>Pezizomycotina</taxon>
        <taxon>Sordariomycetes</taxon>
        <taxon>Hypocreomycetidae</taxon>
        <taxon>Hypocreales</taxon>
        <taxon>Nectriaceae</taxon>
        <taxon>Fusarium</taxon>
        <taxon>Fusarium burgessii species complex</taxon>
    </lineage>
</organism>
<dbReference type="OrthoDB" id="4839918at2759"/>
<protein>
    <submittedName>
        <fullName evidence="2">Uncharacterized protein</fullName>
    </submittedName>
</protein>
<keyword evidence="1" id="KW-0732">Signal</keyword>
<reference evidence="2" key="1">
    <citation type="journal article" date="2017" name="Mycologia">
        <title>Fusarium algeriense, sp. nov., a novel toxigenic crown rot pathogen of durum wheat from Algeria is nested in the Fusarium burgessii species complex.</title>
        <authorList>
            <person name="Laraba I."/>
            <person name="Keddad A."/>
            <person name="Boureghda H."/>
            <person name="Abdallah N."/>
            <person name="Vaughan M.M."/>
            <person name="Proctor R.H."/>
            <person name="Busman M."/>
            <person name="O'Donnell K."/>
        </authorList>
    </citation>
    <scope>NUCLEOTIDE SEQUENCE</scope>
    <source>
        <strain evidence="2">NRRL 25174</strain>
    </source>
</reference>
<evidence type="ECO:0000256" key="1">
    <source>
        <dbReference type="SAM" id="SignalP"/>
    </source>
</evidence>
<evidence type="ECO:0000313" key="2">
    <source>
        <dbReference type="EMBL" id="KAF4341612.1"/>
    </source>
</evidence>
<keyword evidence="3" id="KW-1185">Reference proteome</keyword>
<name>A0A9P5AMZ3_9HYPO</name>
<dbReference type="EMBL" id="PVQB02000188">
    <property type="protein sequence ID" value="KAF4341612.1"/>
    <property type="molecule type" value="Genomic_DNA"/>
</dbReference>
<comment type="caution">
    <text evidence="2">The sequence shown here is derived from an EMBL/GenBank/DDBJ whole genome shotgun (WGS) entry which is preliminary data.</text>
</comment>
<reference evidence="2" key="2">
    <citation type="submission" date="2020-02" db="EMBL/GenBank/DDBJ databases">
        <title>Identification and distribution of gene clusters putatively required for synthesis of sphingolipid metabolism inhibitors in phylogenetically diverse species of the filamentous fungus Fusarium.</title>
        <authorList>
            <person name="Kim H.-S."/>
            <person name="Busman M."/>
            <person name="Brown D.W."/>
            <person name="Divon H."/>
            <person name="Uhlig S."/>
            <person name="Proctor R.H."/>
        </authorList>
    </citation>
    <scope>NUCLEOTIDE SEQUENCE</scope>
    <source>
        <strain evidence="2">NRRL 25174</strain>
    </source>
</reference>